<name>A0A9Q1DSX1_CONCO</name>
<keyword evidence="2" id="KW-1185">Reference proteome</keyword>
<evidence type="ECO:0000313" key="2">
    <source>
        <dbReference type="Proteomes" id="UP001152803"/>
    </source>
</evidence>
<dbReference type="OrthoDB" id="10071175at2759"/>
<dbReference type="AlphaFoldDB" id="A0A9Q1DSX1"/>
<protein>
    <recommendedName>
        <fullName evidence="3">MIF4G domain-containing protein</fullName>
    </recommendedName>
</protein>
<dbReference type="PANTHER" id="PTHR23253:SF78">
    <property type="entry name" value="EUKARYOTIC TRANSLATION INITIATION FACTOR 4G1, ISOFORM B-RELATED"/>
    <property type="match status" value="1"/>
</dbReference>
<comment type="caution">
    <text evidence="1">The sequence shown here is derived from an EMBL/GenBank/DDBJ whole genome shotgun (WGS) entry which is preliminary data.</text>
</comment>
<dbReference type="Gene3D" id="1.25.40.180">
    <property type="match status" value="3"/>
</dbReference>
<dbReference type="PANTHER" id="PTHR23253">
    <property type="entry name" value="EUKARYOTIC TRANSLATION INITIATION FACTOR 4 GAMMA"/>
    <property type="match status" value="1"/>
</dbReference>
<dbReference type="GO" id="GO:0016281">
    <property type="term" value="C:eukaryotic translation initiation factor 4F complex"/>
    <property type="evidence" value="ECO:0007669"/>
    <property type="project" value="TreeGrafter"/>
</dbReference>
<reference evidence="1" key="1">
    <citation type="journal article" date="2023" name="Science">
        <title>Genome structures resolve the early diversification of teleost fishes.</title>
        <authorList>
            <person name="Parey E."/>
            <person name="Louis A."/>
            <person name="Montfort J."/>
            <person name="Bouchez O."/>
            <person name="Roques C."/>
            <person name="Iampietro C."/>
            <person name="Lluch J."/>
            <person name="Castinel A."/>
            <person name="Donnadieu C."/>
            <person name="Desvignes T."/>
            <person name="Floi Bucao C."/>
            <person name="Jouanno E."/>
            <person name="Wen M."/>
            <person name="Mejri S."/>
            <person name="Dirks R."/>
            <person name="Jansen H."/>
            <person name="Henkel C."/>
            <person name="Chen W.J."/>
            <person name="Zahm M."/>
            <person name="Cabau C."/>
            <person name="Klopp C."/>
            <person name="Thompson A.W."/>
            <person name="Robinson-Rechavi M."/>
            <person name="Braasch I."/>
            <person name="Lecointre G."/>
            <person name="Bobe J."/>
            <person name="Postlethwait J.H."/>
            <person name="Berthelot C."/>
            <person name="Roest Crollius H."/>
            <person name="Guiguen Y."/>
        </authorList>
    </citation>
    <scope>NUCLEOTIDE SEQUENCE</scope>
    <source>
        <strain evidence="1">Concon-B</strain>
    </source>
</reference>
<accession>A0A9Q1DSX1</accession>
<evidence type="ECO:0000313" key="1">
    <source>
        <dbReference type="EMBL" id="KAJ8279807.1"/>
    </source>
</evidence>
<sequence>MNVDPRFPQPPLTGGPRLLQPFSGAVQLHTAENAWRPSASRLAEGSRDRGEEAPEEACSQVLFRKMRGILNKLTPEVFPLMAKQAIAEVKFCSIYAQLCYRLREINVPSSDSPAILNFRLVLLKLCQLEFEKLELATTMGSEVNGHRNWQHAIFWGKDLRVQVKPRPGWSRSREATGTQELYKSMHSILDKLTHEIFGHIMKQVDKLHMDTEERLRGIATILFKKAISEPGFSTTGAKICHCLRELLITQSEVALERLCCLLSTFGSTLDCDEQYLMDGYIHQMEEIITTKQISSQVSRLMQDIVALRKECLSISFLLVFYRIVVAIL</sequence>
<dbReference type="SUPFAM" id="SSF48371">
    <property type="entry name" value="ARM repeat"/>
    <property type="match status" value="2"/>
</dbReference>
<dbReference type="InterPro" id="IPR016024">
    <property type="entry name" value="ARM-type_fold"/>
</dbReference>
<dbReference type="GO" id="GO:0003729">
    <property type="term" value="F:mRNA binding"/>
    <property type="evidence" value="ECO:0007669"/>
    <property type="project" value="TreeGrafter"/>
</dbReference>
<dbReference type="Proteomes" id="UP001152803">
    <property type="component" value="Unassembled WGS sequence"/>
</dbReference>
<evidence type="ECO:0008006" key="3">
    <source>
        <dbReference type="Google" id="ProtNLM"/>
    </source>
</evidence>
<dbReference type="GO" id="GO:0003743">
    <property type="term" value="F:translation initiation factor activity"/>
    <property type="evidence" value="ECO:0007669"/>
    <property type="project" value="TreeGrafter"/>
</dbReference>
<gene>
    <name evidence="1" type="ORF">COCON_G00068730</name>
</gene>
<proteinExistence type="predicted"/>
<organism evidence="1 2">
    <name type="scientific">Conger conger</name>
    <name type="common">Conger eel</name>
    <name type="synonym">Muraena conger</name>
    <dbReference type="NCBI Taxonomy" id="82655"/>
    <lineage>
        <taxon>Eukaryota</taxon>
        <taxon>Metazoa</taxon>
        <taxon>Chordata</taxon>
        <taxon>Craniata</taxon>
        <taxon>Vertebrata</taxon>
        <taxon>Euteleostomi</taxon>
        <taxon>Actinopterygii</taxon>
        <taxon>Neopterygii</taxon>
        <taxon>Teleostei</taxon>
        <taxon>Anguilliformes</taxon>
        <taxon>Congridae</taxon>
        <taxon>Conger</taxon>
    </lineage>
</organism>
<dbReference type="EMBL" id="JAFJMO010000004">
    <property type="protein sequence ID" value="KAJ8279807.1"/>
    <property type="molecule type" value="Genomic_DNA"/>
</dbReference>